<dbReference type="InterPro" id="IPR006311">
    <property type="entry name" value="TAT_signal"/>
</dbReference>
<keyword evidence="2" id="KW-0732">Signal</keyword>
<keyword evidence="3" id="KW-0813">Transport</keyword>
<comment type="caution">
    <text evidence="5">The sequence shown here is derived from an EMBL/GenBank/DDBJ whole genome shotgun (WGS) entry which is preliminary data.</text>
</comment>
<sequence>MRTTRRELLAGAAAAAAPLGAALPLPAYAQARPLRVGILAPRAGVAGTVGEVGLKGVEFAVEKLNAAGGVAGRRVELVIEEETNPRETVERARRLALQERVDVIQGVVSSGVSLALGPALEESRILTVFWDGTTQDGVNETMPRPRWVFRSTDNECEAVMGSLMAIKHFRGQFLTVAGINPDYSYGRNNWAAFLALLRRFNIEHRVVTEQWPRVGGMDLTANVAALKAANPDLVFSSLLFADLPVFMRQAHAAGLLEGRKWVFPAAGFQHTALKKEFTPPGMVFGHNTLYFADPQATPLAREFVQWYHERTRDWPHWEADRAFFAMEVWRRGVEKAVQAKGGGAWPSNAEIAEAIRGIEVVSLGGPGRMRPDGVAEQTFIQGLTVHDPRYDFPILGPDRITRMDGRQLQKGPGQDFWRWIAEARFDL</sequence>
<dbReference type="PROSITE" id="PS51318">
    <property type="entry name" value="TAT"/>
    <property type="match status" value="1"/>
</dbReference>
<name>A0ABS7F1Y9_9PROT</name>
<evidence type="ECO:0000259" key="4">
    <source>
        <dbReference type="Pfam" id="PF13458"/>
    </source>
</evidence>
<organism evidence="5 6">
    <name type="scientific">Caldovatus aquaticus</name>
    <dbReference type="NCBI Taxonomy" id="2865671"/>
    <lineage>
        <taxon>Bacteria</taxon>
        <taxon>Pseudomonadati</taxon>
        <taxon>Pseudomonadota</taxon>
        <taxon>Alphaproteobacteria</taxon>
        <taxon>Acetobacterales</taxon>
        <taxon>Roseomonadaceae</taxon>
        <taxon>Caldovatus</taxon>
    </lineage>
</organism>
<dbReference type="EMBL" id="JAHZUY010000018">
    <property type="protein sequence ID" value="MBW8269636.1"/>
    <property type="molecule type" value="Genomic_DNA"/>
</dbReference>
<dbReference type="InterPro" id="IPR051010">
    <property type="entry name" value="BCAA_transport"/>
</dbReference>
<dbReference type="Pfam" id="PF13458">
    <property type="entry name" value="Peripla_BP_6"/>
    <property type="match status" value="1"/>
</dbReference>
<dbReference type="SUPFAM" id="SSF53822">
    <property type="entry name" value="Periplasmic binding protein-like I"/>
    <property type="match status" value="1"/>
</dbReference>
<evidence type="ECO:0000313" key="6">
    <source>
        <dbReference type="Proteomes" id="UP001519924"/>
    </source>
</evidence>
<dbReference type="PANTHER" id="PTHR30483:SF37">
    <property type="entry name" value="ABC TRANSPORTER SUBSTRATE-BINDING PROTEIN"/>
    <property type="match status" value="1"/>
</dbReference>
<evidence type="ECO:0000256" key="2">
    <source>
        <dbReference type="ARBA" id="ARBA00022729"/>
    </source>
</evidence>
<dbReference type="Proteomes" id="UP001519924">
    <property type="component" value="Unassembled WGS sequence"/>
</dbReference>
<dbReference type="InterPro" id="IPR028081">
    <property type="entry name" value="Leu-bd"/>
</dbReference>
<protein>
    <submittedName>
        <fullName evidence="5">ABC transporter substrate-binding protein</fullName>
    </submittedName>
</protein>
<gene>
    <name evidence="5" type="ORF">K1J50_09070</name>
</gene>
<evidence type="ECO:0000256" key="1">
    <source>
        <dbReference type="ARBA" id="ARBA00010062"/>
    </source>
</evidence>
<proteinExistence type="inferred from homology"/>
<evidence type="ECO:0000313" key="5">
    <source>
        <dbReference type="EMBL" id="MBW8269636.1"/>
    </source>
</evidence>
<feature type="domain" description="Leucine-binding protein" evidence="4">
    <location>
        <begin position="33"/>
        <end position="378"/>
    </location>
</feature>
<keyword evidence="3" id="KW-0029">Amino-acid transport</keyword>
<dbReference type="InterPro" id="IPR028082">
    <property type="entry name" value="Peripla_BP_I"/>
</dbReference>
<reference evidence="5 6" key="1">
    <citation type="submission" date="2021-08" db="EMBL/GenBank/DDBJ databases">
        <title>Caldovatus sediminis gen. nov., sp. nov., a moderately thermophilic bacterium isolated from a hot spring.</title>
        <authorList>
            <person name="Hu C.-J."/>
            <person name="Li W.-J."/>
            <person name="Xian W.-D."/>
        </authorList>
    </citation>
    <scope>NUCLEOTIDE SEQUENCE [LARGE SCALE GENOMIC DNA]</scope>
    <source>
        <strain evidence="5 6">SYSU G05006</strain>
    </source>
</reference>
<accession>A0ABS7F1Y9</accession>
<comment type="similarity">
    <text evidence="1">Belongs to the leucine-binding protein family.</text>
</comment>
<keyword evidence="6" id="KW-1185">Reference proteome</keyword>
<dbReference type="Gene3D" id="3.40.50.2300">
    <property type="match status" value="2"/>
</dbReference>
<evidence type="ECO:0000256" key="3">
    <source>
        <dbReference type="ARBA" id="ARBA00022970"/>
    </source>
</evidence>
<dbReference type="RefSeq" id="WP_220117389.1">
    <property type="nucleotide sequence ID" value="NZ_JAHZUY010000018.1"/>
</dbReference>
<dbReference type="CDD" id="cd06330">
    <property type="entry name" value="PBP1_As_SBP-like"/>
    <property type="match status" value="1"/>
</dbReference>
<dbReference type="PANTHER" id="PTHR30483">
    <property type="entry name" value="LEUCINE-SPECIFIC-BINDING PROTEIN"/>
    <property type="match status" value="1"/>
</dbReference>